<dbReference type="EMBL" id="BSPC01000058">
    <property type="protein sequence ID" value="GLS22177.1"/>
    <property type="molecule type" value="Genomic_DNA"/>
</dbReference>
<dbReference type="Gene3D" id="3.40.190.10">
    <property type="entry name" value="Periplasmic binding protein-like II"/>
    <property type="match status" value="2"/>
</dbReference>
<sequence length="378" mass="41432">MSGARYLGLTWDHPRGYNALAAAAREVAPPGLLHWDKQPLEGFESHPIADLAARYDLLVLDHPHIGEAVAQDCLLPLDEFFSPEELTHWEKATMGSTMASYHWQGRQWAIPLDIATQVCAYRVADVGVPPNDWQGMVALSRRMPLALSVAGPHAVLNLFSIIVSLGREPGGEDLVDEETGRVALALLAELYHRTPEFSRRLNPIGLLEAMAHGEGIACVPLVYGYVNYAIGAPGRKALRFAEAPAGKPKRRGSVLGGTGIALTRRFRPDGDLLAHLRWLMGIGAQCGFIPDHDGQPSLREAWQAAPVNAQWGGFYRATAATTEGAWVRPRFDGYIAFQTDAAALIRAALEARQPESTTLSQLRERWRQARQASRGPLF</sequence>
<evidence type="ECO:0000313" key="1">
    <source>
        <dbReference type="EMBL" id="GLS22177.1"/>
    </source>
</evidence>
<gene>
    <name evidence="1" type="ORF">GCM10007874_51940</name>
</gene>
<evidence type="ECO:0000313" key="2">
    <source>
        <dbReference type="Proteomes" id="UP001156882"/>
    </source>
</evidence>
<proteinExistence type="predicted"/>
<comment type="caution">
    <text evidence="1">The sequence shown here is derived from an EMBL/GenBank/DDBJ whole genome shotgun (WGS) entry which is preliminary data.</text>
</comment>
<organism evidence="1 2">
    <name type="scientific">Labrys miyagiensis</name>
    <dbReference type="NCBI Taxonomy" id="346912"/>
    <lineage>
        <taxon>Bacteria</taxon>
        <taxon>Pseudomonadati</taxon>
        <taxon>Pseudomonadota</taxon>
        <taxon>Alphaproteobacteria</taxon>
        <taxon>Hyphomicrobiales</taxon>
        <taxon>Xanthobacteraceae</taxon>
        <taxon>Labrys</taxon>
    </lineage>
</organism>
<dbReference type="SUPFAM" id="SSF53850">
    <property type="entry name" value="Periplasmic binding protein-like II"/>
    <property type="match status" value="1"/>
</dbReference>
<accession>A0ABQ6CRF1</accession>
<reference evidence="2" key="1">
    <citation type="journal article" date="2019" name="Int. J. Syst. Evol. Microbiol.">
        <title>The Global Catalogue of Microorganisms (GCM) 10K type strain sequencing project: providing services to taxonomists for standard genome sequencing and annotation.</title>
        <authorList>
            <consortium name="The Broad Institute Genomics Platform"/>
            <consortium name="The Broad Institute Genome Sequencing Center for Infectious Disease"/>
            <person name="Wu L."/>
            <person name="Ma J."/>
        </authorList>
    </citation>
    <scope>NUCLEOTIDE SEQUENCE [LARGE SCALE GENOMIC DNA]</scope>
    <source>
        <strain evidence="2">NBRC 101365</strain>
    </source>
</reference>
<dbReference type="RefSeq" id="WP_284315150.1">
    <property type="nucleotide sequence ID" value="NZ_BSPC01000058.1"/>
</dbReference>
<keyword evidence="2" id="KW-1185">Reference proteome</keyword>
<dbReference type="Proteomes" id="UP001156882">
    <property type="component" value="Unassembled WGS sequence"/>
</dbReference>
<name>A0ABQ6CRF1_9HYPH</name>
<protein>
    <submittedName>
        <fullName evidence="1">Membrane protein</fullName>
    </submittedName>
</protein>